<reference evidence="2 3" key="1">
    <citation type="submission" date="2019-01" db="EMBL/GenBank/DDBJ databases">
        <title>Muriicola soli sp. nov., isolated from soil.</title>
        <authorList>
            <person name="Kang H.J."/>
            <person name="Kim S.B."/>
        </authorList>
    </citation>
    <scope>NUCLEOTIDE SEQUENCE [LARGE SCALE GENOMIC DNA]</scope>
    <source>
        <strain evidence="2 3">MMS17-SY002</strain>
    </source>
</reference>
<sequence length="201" mass="21781">MKIATLILAAGSSSRMGKPKQLLPWGNTTLLGSAIQVAKNSSSDIVLVVLGAKADLIRKKIEPFKTDFIVNEAWEMGLGGSIAKGVSYLVSQTPQPHAILIMLADQPLVTSVYLDELISNYQQGRGDIICTSYESKLGVPALFDKKYFTELALLQGDNGAGKLIRKHRKSSFSLNAGDKVKDLDTPEDYISLKAIKTKSDP</sequence>
<dbReference type="AlphaFoldDB" id="A0A411E8X8"/>
<gene>
    <name evidence="2" type="ORF">EQY75_06285</name>
</gene>
<dbReference type="PANTHER" id="PTHR43777:SF1">
    <property type="entry name" value="MOLYBDENUM COFACTOR CYTIDYLYLTRANSFERASE"/>
    <property type="match status" value="1"/>
</dbReference>
<dbReference type="InterPro" id="IPR025877">
    <property type="entry name" value="MobA-like_NTP_Trfase"/>
</dbReference>
<organism evidence="2 3">
    <name type="scientific">Muriicola soli</name>
    <dbReference type="NCBI Taxonomy" id="2507538"/>
    <lineage>
        <taxon>Bacteria</taxon>
        <taxon>Pseudomonadati</taxon>
        <taxon>Bacteroidota</taxon>
        <taxon>Flavobacteriia</taxon>
        <taxon>Flavobacteriales</taxon>
        <taxon>Flavobacteriaceae</taxon>
        <taxon>Muriicola</taxon>
    </lineage>
</organism>
<keyword evidence="2" id="KW-0808">Transferase</keyword>
<dbReference type="RefSeq" id="WP_129603888.1">
    <property type="nucleotide sequence ID" value="NZ_CP035544.1"/>
</dbReference>
<protein>
    <submittedName>
        <fullName evidence="2">Nucleotidyltransferase family protein</fullName>
    </submittedName>
</protein>
<feature type="domain" description="MobA-like NTP transferase" evidence="1">
    <location>
        <begin position="6"/>
        <end position="168"/>
    </location>
</feature>
<dbReference type="Pfam" id="PF12804">
    <property type="entry name" value="NTP_transf_3"/>
    <property type="match status" value="1"/>
</dbReference>
<dbReference type="PANTHER" id="PTHR43777">
    <property type="entry name" value="MOLYBDENUM COFACTOR CYTIDYLYLTRANSFERASE"/>
    <property type="match status" value="1"/>
</dbReference>
<dbReference type="Gene3D" id="3.90.550.10">
    <property type="entry name" value="Spore Coat Polysaccharide Biosynthesis Protein SpsA, Chain A"/>
    <property type="match status" value="1"/>
</dbReference>
<dbReference type="GO" id="GO:0016779">
    <property type="term" value="F:nucleotidyltransferase activity"/>
    <property type="evidence" value="ECO:0007669"/>
    <property type="project" value="UniProtKB-ARBA"/>
</dbReference>
<evidence type="ECO:0000313" key="3">
    <source>
        <dbReference type="Proteomes" id="UP000290889"/>
    </source>
</evidence>
<dbReference type="SUPFAM" id="SSF53448">
    <property type="entry name" value="Nucleotide-diphospho-sugar transferases"/>
    <property type="match status" value="1"/>
</dbReference>
<dbReference type="EMBL" id="CP035544">
    <property type="protein sequence ID" value="QBA64171.1"/>
    <property type="molecule type" value="Genomic_DNA"/>
</dbReference>
<evidence type="ECO:0000259" key="1">
    <source>
        <dbReference type="Pfam" id="PF12804"/>
    </source>
</evidence>
<evidence type="ECO:0000313" key="2">
    <source>
        <dbReference type="EMBL" id="QBA64171.1"/>
    </source>
</evidence>
<keyword evidence="3" id="KW-1185">Reference proteome</keyword>
<dbReference type="Proteomes" id="UP000290889">
    <property type="component" value="Chromosome"/>
</dbReference>
<dbReference type="OrthoDB" id="9779263at2"/>
<proteinExistence type="predicted"/>
<dbReference type="CDD" id="cd04182">
    <property type="entry name" value="GT_2_like_f"/>
    <property type="match status" value="1"/>
</dbReference>
<accession>A0A411E8X8</accession>
<dbReference type="KEGG" id="mur:EQY75_06285"/>
<dbReference type="InterPro" id="IPR029044">
    <property type="entry name" value="Nucleotide-diphossugar_trans"/>
</dbReference>
<name>A0A411E8X8_9FLAO</name>